<name>A0A644U0L9_9ZZZZ</name>
<reference evidence="3" key="1">
    <citation type="submission" date="2019-08" db="EMBL/GenBank/DDBJ databases">
        <authorList>
            <person name="Kucharzyk K."/>
            <person name="Murdoch R.W."/>
            <person name="Higgins S."/>
            <person name="Loffler F."/>
        </authorList>
    </citation>
    <scope>NUCLEOTIDE SEQUENCE</scope>
</reference>
<dbReference type="Pfam" id="PF01381">
    <property type="entry name" value="HTH_3"/>
    <property type="match status" value="1"/>
</dbReference>
<accession>A0A644U0L9</accession>
<dbReference type="GO" id="GO:0003677">
    <property type="term" value="F:DNA binding"/>
    <property type="evidence" value="ECO:0007669"/>
    <property type="project" value="InterPro"/>
</dbReference>
<comment type="caution">
    <text evidence="3">The sequence shown here is derived from an EMBL/GenBank/DDBJ whole genome shotgun (WGS) entry which is preliminary data.</text>
</comment>
<organism evidence="3">
    <name type="scientific">bioreactor metagenome</name>
    <dbReference type="NCBI Taxonomy" id="1076179"/>
    <lineage>
        <taxon>unclassified sequences</taxon>
        <taxon>metagenomes</taxon>
        <taxon>ecological metagenomes</taxon>
    </lineage>
</organism>
<dbReference type="CDD" id="cd00093">
    <property type="entry name" value="HTH_XRE"/>
    <property type="match status" value="1"/>
</dbReference>
<dbReference type="PROSITE" id="PS50943">
    <property type="entry name" value="HTH_CROC1"/>
    <property type="match status" value="1"/>
</dbReference>
<dbReference type="SUPFAM" id="SSF47413">
    <property type="entry name" value="lambda repressor-like DNA-binding domains"/>
    <property type="match status" value="1"/>
</dbReference>
<evidence type="ECO:0000313" key="3">
    <source>
        <dbReference type="EMBL" id="MPL72763.1"/>
    </source>
</evidence>
<feature type="region of interest" description="Disordered" evidence="1">
    <location>
        <begin position="97"/>
        <end position="116"/>
    </location>
</feature>
<feature type="domain" description="HTH cro/C1-type" evidence="2">
    <location>
        <begin position="29"/>
        <end position="84"/>
    </location>
</feature>
<sequence>MLIYKFNYRVNITIVNCITNVKVKMQERIVLLMKSLGLNPTQFADEIGVQRSSISHILSGRNNPSLDIVTKILNRFKEVDSNWLILGKGSLFSKSEEKTSKESNIETSEHSESNKKAFSNSLFDDIQEDITPKHDLNKIGDLERKIELLEKKYKEKDVLSSNDDEKLPEIKTTDSNFNNVIAENLVVNEENNTKETINTILTPAVESKTKHIKRLIVFYSDNTFEELPKN</sequence>
<gene>
    <name evidence="3" type="ORF">SDC9_18553</name>
</gene>
<dbReference type="InterPro" id="IPR010982">
    <property type="entry name" value="Lambda_DNA-bd_dom_sf"/>
</dbReference>
<dbReference type="AlphaFoldDB" id="A0A644U0L9"/>
<dbReference type="Gene3D" id="1.10.260.40">
    <property type="entry name" value="lambda repressor-like DNA-binding domains"/>
    <property type="match status" value="1"/>
</dbReference>
<evidence type="ECO:0000256" key="1">
    <source>
        <dbReference type="SAM" id="MobiDB-lite"/>
    </source>
</evidence>
<dbReference type="InterPro" id="IPR001387">
    <property type="entry name" value="Cro/C1-type_HTH"/>
</dbReference>
<dbReference type="SMART" id="SM00530">
    <property type="entry name" value="HTH_XRE"/>
    <property type="match status" value="1"/>
</dbReference>
<evidence type="ECO:0000259" key="2">
    <source>
        <dbReference type="PROSITE" id="PS50943"/>
    </source>
</evidence>
<proteinExistence type="predicted"/>
<dbReference type="EMBL" id="VSSQ01000068">
    <property type="protein sequence ID" value="MPL72763.1"/>
    <property type="molecule type" value="Genomic_DNA"/>
</dbReference>
<protein>
    <recommendedName>
        <fullName evidence="2">HTH cro/C1-type domain-containing protein</fullName>
    </recommendedName>
</protein>
<feature type="compositionally biased region" description="Basic and acidic residues" evidence="1">
    <location>
        <begin position="97"/>
        <end position="115"/>
    </location>
</feature>